<protein>
    <submittedName>
        <fullName evidence="2">Uncharacterized protein LOC112693471</fullName>
    </submittedName>
</protein>
<dbReference type="AlphaFoldDB" id="A0A8B8GMX7"/>
<dbReference type="GeneID" id="112693471"/>
<evidence type="ECO:0000313" key="2">
    <source>
        <dbReference type="RefSeq" id="XP_025424345.1"/>
    </source>
</evidence>
<dbReference type="Proteomes" id="UP000694846">
    <property type="component" value="Unplaced"/>
</dbReference>
<accession>A0A8B8GMX7</accession>
<gene>
    <name evidence="2" type="primary">LOC112693471</name>
</gene>
<organism evidence="1 2">
    <name type="scientific">Sipha flava</name>
    <name type="common">yellow sugarcane aphid</name>
    <dbReference type="NCBI Taxonomy" id="143950"/>
    <lineage>
        <taxon>Eukaryota</taxon>
        <taxon>Metazoa</taxon>
        <taxon>Ecdysozoa</taxon>
        <taxon>Arthropoda</taxon>
        <taxon>Hexapoda</taxon>
        <taxon>Insecta</taxon>
        <taxon>Pterygota</taxon>
        <taxon>Neoptera</taxon>
        <taxon>Paraneoptera</taxon>
        <taxon>Hemiptera</taxon>
        <taxon>Sternorrhyncha</taxon>
        <taxon>Aphidomorpha</taxon>
        <taxon>Aphidoidea</taxon>
        <taxon>Aphididae</taxon>
        <taxon>Sipha</taxon>
    </lineage>
</organism>
<keyword evidence="1" id="KW-1185">Reference proteome</keyword>
<dbReference type="RefSeq" id="XP_025424345.1">
    <property type="nucleotide sequence ID" value="XM_025568560.1"/>
</dbReference>
<reference evidence="2" key="1">
    <citation type="submission" date="2025-08" db="UniProtKB">
        <authorList>
            <consortium name="RefSeq"/>
        </authorList>
    </citation>
    <scope>IDENTIFICATION</scope>
    <source>
        <tissue evidence="2">Whole body</tissue>
    </source>
</reference>
<proteinExistence type="predicted"/>
<sequence>MHEFQQMSSFCGAIICTISYGPALRCRESALFSLRSLWQKTDHLGFVTDSVQCLFCRKIAKVGDRTHGKNIKIWLNRTNGPTCACTTINYCNDCVVQRECRYPFEIIVNAYEYRWIVFDETNGRNGDEPNGLVIVRYKYAIKTLSACPVITLDTYCYACTL</sequence>
<evidence type="ECO:0000313" key="1">
    <source>
        <dbReference type="Proteomes" id="UP000694846"/>
    </source>
</evidence>
<name>A0A8B8GMX7_9HEMI</name>